<dbReference type="CDD" id="cd00405">
    <property type="entry name" value="PRAI"/>
    <property type="match status" value="1"/>
</dbReference>
<keyword evidence="8 9" id="KW-0413">Isomerase</keyword>
<comment type="pathway">
    <text evidence="2 9">Amino-acid biosynthesis; L-tryptophan biosynthesis; L-tryptophan from chorismate: step 3/5.</text>
</comment>
<dbReference type="PANTHER" id="PTHR42894">
    <property type="entry name" value="N-(5'-PHOSPHORIBOSYL)ANTHRANILATE ISOMERASE"/>
    <property type="match status" value="1"/>
</dbReference>
<evidence type="ECO:0000256" key="1">
    <source>
        <dbReference type="ARBA" id="ARBA00001164"/>
    </source>
</evidence>
<dbReference type="PATRIC" id="fig|1439726.3.peg.1417"/>
<dbReference type="Pfam" id="PF00697">
    <property type="entry name" value="PRAI"/>
    <property type="match status" value="1"/>
</dbReference>
<gene>
    <name evidence="9 11" type="primary">trpF</name>
    <name evidence="11" type="ORF">A6302_01349</name>
</gene>
<evidence type="ECO:0000256" key="2">
    <source>
        <dbReference type="ARBA" id="ARBA00004664"/>
    </source>
</evidence>
<feature type="domain" description="N-(5'phosphoribosyl) anthranilate isomerase (PRAI)" evidence="10">
    <location>
        <begin position="6"/>
        <end position="216"/>
    </location>
</feature>
<evidence type="ECO:0000259" key="10">
    <source>
        <dbReference type="Pfam" id="PF00697"/>
    </source>
</evidence>
<dbReference type="Gene3D" id="3.20.20.70">
    <property type="entry name" value="Aldolase class I"/>
    <property type="match status" value="1"/>
</dbReference>
<dbReference type="InterPro" id="IPR001240">
    <property type="entry name" value="PRAI_dom"/>
</dbReference>
<evidence type="ECO:0000313" key="12">
    <source>
        <dbReference type="Proteomes" id="UP000094622"/>
    </source>
</evidence>
<comment type="catalytic activity">
    <reaction evidence="1 9">
        <text>N-(5-phospho-beta-D-ribosyl)anthranilate = 1-(2-carboxyphenylamino)-1-deoxy-D-ribulose 5-phosphate</text>
        <dbReference type="Rhea" id="RHEA:21540"/>
        <dbReference type="ChEBI" id="CHEBI:18277"/>
        <dbReference type="ChEBI" id="CHEBI:58613"/>
        <dbReference type="EC" id="5.3.1.24"/>
    </reaction>
</comment>
<dbReference type="OrthoDB" id="9796196at2"/>
<name>A0A1E3H4R0_9HYPH</name>
<dbReference type="InterPro" id="IPR044643">
    <property type="entry name" value="TrpF_fam"/>
</dbReference>
<dbReference type="PANTHER" id="PTHR42894:SF1">
    <property type="entry name" value="N-(5'-PHOSPHORIBOSYL)ANTHRANILATE ISOMERASE"/>
    <property type="match status" value="1"/>
</dbReference>
<dbReference type="AlphaFoldDB" id="A0A1E3H4R0"/>
<dbReference type="UniPathway" id="UPA00035">
    <property type="reaction ID" value="UER00042"/>
</dbReference>
<evidence type="ECO:0000313" key="11">
    <source>
        <dbReference type="EMBL" id="ODN71313.1"/>
    </source>
</evidence>
<dbReference type="EMBL" id="MCRJ01000024">
    <property type="protein sequence ID" value="ODN71313.1"/>
    <property type="molecule type" value="Genomic_DNA"/>
</dbReference>
<dbReference type="Proteomes" id="UP000094622">
    <property type="component" value="Unassembled WGS sequence"/>
</dbReference>
<comment type="caution">
    <text evidence="11">The sequence shown here is derived from an EMBL/GenBank/DDBJ whole genome shotgun (WGS) entry which is preliminary data.</text>
</comment>
<dbReference type="RefSeq" id="WP_069306290.1">
    <property type="nucleotide sequence ID" value="NZ_MCRJ01000024.1"/>
</dbReference>
<keyword evidence="12" id="KW-1185">Reference proteome</keyword>
<dbReference type="EC" id="5.3.1.24" evidence="3 9"/>
<proteinExistence type="inferred from homology"/>
<dbReference type="GO" id="GO:0000162">
    <property type="term" value="P:L-tryptophan biosynthetic process"/>
    <property type="evidence" value="ECO:0007669"/>
    <property type="project" value="UniProtKB-UniRule"/>
</dbReference>
<evidence type="ECO:0000256" key="5">
    <source>
        <dbReference type="ARBA" id="ARBA00022605"/>
    </source>
</evidence>
<dbReference type="HAMAP" id="MF_00135">
    <property type="entry name" value="PRAI"/>
    <property type="match status" value="1"/>
</dbReference>
<dbReference type="InterPro" id="IPR013785">
    <property type="entry name" value="Aldolase_TIM"/>
</dbReference>
<evidence type="ECO:0000256" key="3">
    <source>
        <dbReference type="ARBA" id="ARBA00012572"/>
    </source>
</evidence>
<sequence length="239" mass="24863">MALEIKICGLSTNDSIDWARGAGAGTIGLVHFPRSPRHVDLDAMATLAAHARRAAPDLAVEPARVVALTVDADDDLLAAIMAAAAPDVLQLHGHEDLARARAIESRFGVPVLKALGIADAADVGVAREWSKAGIRLLLDAKPPKEATRPGGLGRTFDWSLLTALDHDRSFMLSGGLDPDNVAEAVRLLRPGGVDVSSGVETAPGIKSRNRIAAFVAAARAADEEGAAAAAGRQRKDIEA</sequence>
<dbReference type="NCBIfam" id="NF002295">
    <property type="entry name" value="PRK01222.1-1"/>
    <property type="match status" value="1"/>
</dbReference>
<keyword evidence="5 9" id="KW-0028">Amino-acid biosynthesis</keyword>
<evidence type="ECO:0000256" key="9">
    <source>
        <dbReference type="HAMAP-Rule" id="MF_00135"/>
    </source>
</evidence>
<organism evidence="11 12">
    <name type="scientific">Methylobrevis pamukkalensis</name>
    <dbReference type="NCBI Taxonomy" id="1439726"/>
    <lineage>
        <taxon>Bacteria</taxon>
        <taxon>Pseudomonadati</taxon>
        <taxon>Pseudomonadota</taxon>
        <taxon>Alphaproteobacteria</taxon>
        <taxon>Hyphomicrobiales</taxon>
        <taxon>Pleomorphomonadaceae</taxon>
        <taxon>Methylobrevis</taxon>
    </lineage>
</organism>
<dbReference type="InterPro" id="IPR011060">
    <property type="entry name" value="RibuloseP-bd_barrel"/>
</dbReference>
<protein>
    <recommendedName>
        <fullName evidence="4 9">N-(5'-phosphoribosyl)anthranilate isomerase</fullName>
        <shortName evidence="9">PRAI</shortName>
        <ecNumber evidence="3 9">5.3.1.24</ecNumber>
    </recommendedName>
</protein>
<evidence type="ECO:0000256" key="7">
    <source>
        <dbReference type="ARBA" id="ARBA00023141"/>
    </source>
</evidence>
<dbReference type="GO" id="GO:0004640">
    <property type="term" value="F:phosphoribosylanthranilate isomerase activity"/>
    <property type="evidence" value="ECO:0007669"/>
    <property type="project" value="UniProtKB-UniRule"/>
</dbReference>
<dbReference type="SUPFAM" id="SSF51366">
    <property type="entry name" value="Ribulose-phoshate binding barrel"/>
    <property type="match status" value="1"/>
</dbReference>
<evidence type="ECO:0000256" key="8">
    <source>
        <dbReference type="ARBA" id="ARBA00023235"/>
    </source>
</evidence>
<accession>A0A1E3H4R0</accession>
<reference evidence="11 12" key="1">
    <citation type="submission" date="2016-07" db="EMBL/GenBank/DDBJ databases">
        <title>Draft Genome Sequence of Methylobrevis pamukkalensis PK2.</title>
        <authorList>
            <person name="Vasilenko O.V."/>
            <person name="Doronina N.V."/>
            <person name="Shmareva M.N."/>
            <person name="Tarlachkov S.V."/>
            <person name="Mustakhimov I."/>
            <person name="Trotsenko Y.A."/>
        </authorList>
    </citation>
    <scope>NUCLEOTIDE SEQUENCE [LARGE SCALE GENOMIC DNA]</scope>
    <source>
        <strain evidence="11 12">PK2</strain>
    </source>
</reference>
<keyword evidence="6 9" id="KW-0822">Tryptophan biosynthesis</keyword>
<comment type="similarity">
    <text evidence="9">Belongs to the TrpF family.</text>
</comment>
<evidence type="ECO:0000256" key="6">
    <source>
        <dbReference type="ARBA" id="ARBA00022822"/>
    </source>
</evidence>
<evidence type="ECO:0000256" key="4">
    <source>
        <dbReference type="ARBA" id="ARBA00022272"/>
    </source>
</evidence>
<keyword evidence="7 9" id="KW-0057">Aromatic amino acid biosynthesis</keyword>